<comment type="caution">
    <text evidence="2">The sequence shown here is derived from an EMBL/GenBank/DDBJ whole genome shotgun (WGS) entry which is preliminary data.</text>
</comment>
<feature type="transmembrane region" description="Helical" evidence="1">
    <location>
        <begin position="18"/>
        <end position="35"/>
    </location>
</feature>
<gene>
    <name evidence="2" type="ORF">B1A_02363</name>
</gene>
<feature type="transmembrane region" description="Helical" evidence="1">
    <location>
        <begin position="47"/>
        <end position="69"/>
    </location>
</feature>
<feature type="non-terminal residue" evidence="2">
    <location>
        <position position="1"/>
    </location>
</feature>
<reference evidence="2" key="2">
    <citation type="journal article" date="2014" name="ISME J.">
        <title>Microbial stratification in low pH oxic and suboxic macroscopic growths along an acid mine drainage.</title>
        <authorList>
            <person name="Mendez-Garcia C."/>
            <person name="Mesa V."/>
            <person name="Sprenger R.R."/>
            <person name="Richter M."/>
            <person name="Diez M.S."/>
            <person name="Solano J."/>
            <person name="Bargiela R."/>
            <person name="Golyshina O.V."/>
            <person name="Manteca A."/>
            <person name="Ramos J.L."/>
            <person name="Gallego J.R."/>
            <person name="Llorente I."/>
            <person name="Martins Dos Santos V.A."/>
            <person name="Jensen O.N."/>
            <person name="Pelaez A.I."/>
            <person name="Sanchez J."/>
            <person name="Ferrer M."/>
        </authorList>
    </citation>
    <scope>NUCLEOTIDE SEQUENCE</scope>
</reference>
<feature type="transmembrane region" description="Helical" evidence="1">
    <location>
        <begin position="75"/>
        <end position="95"/>
    </location>
</feature>
<reference evidence="2" key="1">
    <citation type="submission" date="2013-08" db="EMBL/GenBank/DDBJ databases">
        <authorList>
            <person name="Mendez C."/>
            <person name="Richter M."/>
            <person name="Ferrer M."/>
            <person name="Sanchez J."/>
        </authorList>
    </citation>
    <scope>NUCLEOTIDE SEQUENCE</scope>
</reference>
<evidence type="ECO:0000313" key="2">
    <source>
        <dbReference type="EMBL" id="EQD78219.1"/>
    </source>
</evidence>
<dbReference type="EMBL" id="AUZX01001763">
    <property type="protein sequence ID" value="EQD78219.1"/>
    <property type="molecule type" value="Genomic_DNA"/>
</dbReference>
<accession>T1D9V0</accession>
<protein>
    <submittedName>
        <fullName evidence="2">Uncharacterized protein</fullName>
    </submittedName>
</protein>
<sequence length="136" mass="15459">TEGGIERLDAIWLDSIERAMFLFLPLMALCLKPLYRNPRRYYVEHLLFLVYNQTSIFVLLGLFTLLGMITSSGLVLGPVGDALSIYVLVYFYLAMRRVYREGRGRTLAKLAVISLGYLTAFALMFLVIATYGFLTL</sequence>
<keyword evidence="1" id="KW-1133">Transmembrane helix</keyword>
<keyword evidence="1" id="KW-0472">Membrane</keyword>
<keyword evidence="1" id="KW-0812">Transmembrane</keyword>
<proteinExistence type="predicted"/>
<name>T1D9V0_9ZZZZ</name>
<evidence type="ECO:0000256" key="1">
    <source>
        <dbReference type="SAM" id="Phobius"/>
    </source>
</evidence>
<organism evidence="2">
    <name type="scientific">mine drainage metagenome</name>
    <dbReference type="NCBI Taxonomy" id="410659"/>
    <lineage>
        <taxon>unclassified sequences</taxon>
        <taxon>metagenomes</taxon>
        <taxon>ecological metagenomes</taxon>
    </lineage>
</organism>
<feature type="transmembrane region" description="Helical" evidence="1">
    <location>
        <begin position="107"/>
        <end position="134"/>
    </location>
</feature>
<dbReference type="AlphaFoldDB" id="T1D9V0"/>